<proteinExistence type="predicted"/>
<keyword evidence="2" id="KW-1185">Reference proteome</keyword>
<dbReference type="CDD" id="cd11614">
    <property type="entry name" value="SAF_CpaB_FlgA_like"/>
    <property type="match status" value="1"/>
</dbReference>
<protein>
    <recommendedName>
        <fullName evidence="3">Flp pilus assembly protein CpaB</fullName>
    </recommendedName>
</protein>
<reference evidence="1 2" key="1">
    <citation type="journal article" date="2019" name="Int. J. Syst. Evol. Microbiol.">
        <title>The Global Catalogue of Microorganisms (GCM) 10K type strain sequencing project: providing services to taxonomists for standard genome sequencing and annotation.</title>
        <authorList>
            <consortium name="The Broad Institute Genomics Platform"/>
            <consortium name="The Broad Institute Genome Sequencing Center for Infectious Disease"/>
            <person name="Wu L."/>
            <person name="Ma J."/>
        </authorList>
    </citation>
    <scope>NUCLEOTIDE SEQUENCE [LARGE SCALE GENOMIC DNA]</scope>
    <source>
        <strain evidence="1 2">JCM 14193</strain>
    </source>
</reference>
<comment type="caution">
    <text evidence="1">The sequence shown here is derived from an EMBL/GenBank/DDBJ whole genome shotgun (WGS) entry which is preliminary data.</text>
</comment>
<evidence type="ECO:0000313" key="1">
    <source>
        <dbReference type="EMBL" id="GAA0465560.1"/>
    </source>
</evidence>
<dbReference type="Proteomes" id="UP001500740">
    <property type="component" value="Unassembled WGS sequence"/>
</dbReference>
<dbReference type="EMBL" id="BAAACZ010000018">
    <property type="protein sequence ID" value="GAA0465560.1"/>
    <property type="molecule type" value="Genomic_DNA"/>
</dbReference>
<evidence type="ECO:0000313" key="2">
    <source>
        <dbReference type="Proteomes" id="UP001500740"/>
    </source>
</evidence>
<organism evidence="1 2">
    <name type="scientific">Alkalibacillus silvisoli</name>
    <dbReference type="NCBI Taxonomy" id="392823"/>
    <lineage>
        <taxon>Bacteria</taxon>
        <taxon>Bacillati</taxon>
        <taxon>Bacillota</taxon>
        <taxon>Bacilli</taxon>
        <taxon>Bacillales</taxon>
        <taxon>Bacillaceae</taxon>
        <taxon>Alkalibacillus</taxon>
    </lineage>
</organism>
<accession>A0ABN1A1V2</accession>
<sequence>MIFLILAFILALSAGYFVYDKVRALNSELGGMTEVYVANGNIPSRLLIQENNYKVMELPNRFVTDSHITSSEQLHNRVSVVPLEDGDLITKNVLKPQSNLQNDENRLIAIHRTENIHFDQVIDALDRVDIIVSNENDDGDKVTEVFMTDVPVVFAQGSNENFSGIAVEVSFEEAPDLIHAQNYAEHIRIIKANVGVNEQLPEIGEENEHNDPDNLEGDQ</sequence>
<evidence type="ECO:0008006" key="3">
    <source>
        <dbReference type="Google" id="ProtNLM"/>
    </source>
</evidence>
<name>A0ABN1A1V2_9BACI</name>
<gene>
    <name evidence="1" type="ORF">GCM10008935_21740</name>
</gene>